<comment type="caution">
    <text evidence="5">The sequence shown here is derived from an EMBL/GenBank/DDBJ whole genome shotgun (WGS) entry which is preliminary data.</text>
</comment>
<evidence type="ECO:0000259" key="4">
    <source>
        <dbReference type="Pfam" id="PF18962"/>
    </source>
</evidence>
<accession>A0ABW3KVC3</accession>
<evidence type="ECO:0000313" key="5">
    <source>
        <dbReference type="EMBL" id="MFD1017507.1"/>
    </source>
</evidence>
<proteinExistence type="predicted"/>
<sequence length="274" mass="29823">MKKITLLFCVIALYSTANAQEVVWSDDFNDEDISDWTLIDSDGDTNNWGDAFVITNELGQAATPVSLISRSWQSVALTPDNWAISPAIDLSAASGAISVEWITQVASASWDQETYSIHVGTSSDIATLLTSTTSMTETLGTEDDLGTPENKSLDISSLAGESEVYIAFRHWDSVDQDYISIDDLTVTAETLSVDEFNSNTFTYYYDNNSTTLNLKSSTSVLTSLDIHSVLGQNVMSKSLSKADESINLSALTNGIYLAEIKINGQSKTIKFIKS</sequence>
<reference evidence="6" key="1">
    <citation type="journal article" date="2019" name="Int. J. Syst. Evol. Microbiol.">
        <title>The Global Catalogue of Microorganisms (GCM) 10K type strain sequencing project: providing services to taxonomists for standard genome sequencing and annotation.</title>
        <authorList>
            <consortium name="The Broad Institute Genomics Platform"/>
            <consortium name="The Broad Institute Genome Sequencing Center for Infectious Disease"/>
            <person name="Wu L."/>
            <person name="Ma J."/>
        </authorList>
    </citation>
    <scope>NUCLEOTIDE SEQUENCE [LARGE SCALE GENOMIC DNA]</scope>
    <source>
        <strain evidence="6">CCUG 56098</strain>
    </source>
</reference>
<protein>
    <submittedName>
        <fullName evidence="5">T9SS type A sorting domain-containing protein</fullName>
    </submittedName>
</protein>
<dbReference type="InterPro" id="IPR026444">
    <property type="entry name" value="Secre_tail"/>
</dbReference>
<organism evidence="5 6">
    <name type="scientific">Winogradskyella rapida</name>
    <dbReference type="NCBI Taxonomy" id="549701"/>
    <lineage>
        <taxon>Bacteria</taxon>
        <taxon>Pseudomonadati</taxon>
        <taxon>Bacteroidota</taxon>
        <taxon>Flavobacteriia</taxon>
        <taxon>Flavobacteriales</taxon>
        <taxon>Flavobacteriaceae</taxon>
        <taxon>Winogradskyella</taxon>
    </lineage>
</organism>
<feature type="domain" description="Cleaved adhesin" evidence="3">
    <location>
        <begin position="34"/>
        <end position="186"/>
    </location>
</feature>
<evidence type="ECO:0000313" key="6">
    <source>
        <dbReference type="Proteomes" id="UP001597086"/>
    </source>
</evidence>
<evidence type="ECO:0000259" key="3">
    <source>
        <dbReference type="Pfam" id="PF07675"/>
    </source>
</evidence>
<gene>
    <name evidence="5" type="ORF">ACFQ13_16390</name>
</gene>
<keyword evidence="1 2" id="KW-0732">Signal</keyword>
<dbReference type="Pfam" id="PF18962">
    <property type="entry name" value="Por_Secre_tail"/>
    <property type="match status" value="1"/>
</dbReference>
<feature type="chain" id="PRO_5046675731" evidence="2">
    <location>
        <begin position="20"/>
        <end position="274"/>
    </location>
</feature>
<dbReference type="EMBL" id="JBHTKM010000063">
    <property type="protein sequence ID" value="MFD1017507.1"/>
    <property type="molecule type" value="Genomic_DNA"/>
</dbReference>
<dbReference type="Proteomes" id="UP001597086">
    <property type="component" value="Unassembled WGS sequence"/>
</dbReference>
<dbReference type="Gene3D" id="2.60.120.200">
    <property type="match status" value="1"/>
</dbReference>
<name>A0ABW3KVC3_9FLAO</name>
<dbReference type="Pfam" id="PF07675">
    <property type="entry name" value="Cleaved_Adhesin"/>
    <property type="match status" value="1"/>
</dbReference>
<feature type="signal peptide" evidence="2">
    <location>
        <begin position="1"/>
        <end position="19"/>
    </location>
</feature>
<feature type="domain" description="Secretion system C-terminal sorting" evidence="4">
    <location>
        <begin position="211"/>
        <end position="272"/>
    </location>
</feature>
<dbReference type="NCBIfam" id="TIGR04183">
    <property type="entry name" value="Por_Secre_tail"/>
    <property type="match status" value="1"/>
</dbReference>
<keyword evidence="6" id="KW-1185">Reference proteome</keyword>
<evidence type="ECO:0000256" key="1">
    <source>
        <dbReference type="ARBA" id="ARBA00022729"/>
    </source>
</evidence>
<evidence type="ECO:0000256" key="2">
    <source>
        <dbReference type="SAM" id="SignalP"/>
    </source>
</evidence>
<dbReference type="InterPro" id="IPR011628">
    <property type="entry name" value="Cleaved_adhesin"/>
</dbReference>
<dbReference type="RefSeq" id="WP_386119264.1">
    <property type="nucleotide sequence ID" value="NZ_JBHTKM010000063.1"/>
</dbReference>